<feature type="domain" description="BTB" evidence="1">
    <location>
        <begin position="26"/>
        <end position="60"/>
    </location>
</feature>
<protein>
    <recommendedName>
        <fullName evidence="1">BTB domain-containing protein</fullName>
    </recommendedName>
</protein>
<evidence type="ECO:0000313" key="2">
    <source>
        <dbReference type="EMBL" id="KAF2828085.1"/>
    </source>
</evidence>
<keyword evidence="3" id="KW-1185">Reference proteome</keyword>
<gene>
    <name evidence="2" type="ORF">CC86DRAFT_405102</name>
</gene>
<dbReference type="OrthoDB" id="1022638at2759"/>
<reference evidence="2" key="1">
    <citation type="journal article" date="2020" name="Stud. Mycol.">
        <title>101 Dothideomycetes genomes: a test case for predicting lifestyles and emergence of pathogens.</title>
        <authorList>
            <person name="Haridas S."/>
            <person name="Albert R."/>
            <person name="Binder M."/>
            <person name="Bloem J."/>
            <person name="Labutti K."/>
            <person name="Salamov A."/>
            <person name="Andreopoulos B."/>
            <person name="Baker S."/>
            <person name="Barry K."/>
            <person name="Bills G."/>
            <person name="Bluhm B."/>
            <person name="Cannon C."/>
            <person name="Castanera R."/>
            <person name="Culley D."/>
            <person name="Daum C."/>
            <person name="Ezra D."/>
            <person name="Gonzalez J."/>
            <person name="Henrissat B."/>
            <person name="Kuo A."/>
            <person name="Liang C."/>
            <person name="Lipzen A."/>
            <person name="Lutzoni F."/>
            <person name="Magnuson J."/>
            <person name="Mondo S."/>
            <person name="Nolan M."/>
            <person name="Ohm R."/>
            <person name="Pangilinan J."/>
            <person name="Park H.-J."/>
            <person name="Ramirez L."/>
            <person name="Alfaro M."/>
            <person name="Sun H."/>
            <person name="Tritt A."/>
            <person name="Yoshinaga Y."/>
            <person name="Zwiers L.-H."/>
            <person name="Turgeon B."/>
            <person name="Goodwin S."/>
            <person name="Spatafora J."/>
            <person name="Crous P."/>
            <person name="Grigoriev I."/>
        </authorList>
    </citation>
    <scope>NUCLEOTIDE SEQUENCE</scope>
    <source>
        <strain evidence="2">CBS 113818</strain>
    </source>
</reference>
<sequence>MGEIDSEPLRKNLRHTVDDGPDVDSEPVVILVGAAQHIFYVHKSLLHMTSGFFDRALKKE</sequence>
<proteinExistence type="predicted"/>
<dbReference type="PROSITE" id="PS50097">
    <property type="entry name" value="BTB"/>
    <property type="match status" value="1"/>
</dbReference>
<organism evidence="2 3">
    <name type="scientific">Ophiobolus disseminans</name>
    <dbReference type="NCBI Taxonomy" id="1469910"/>
    <lineage>
        <taxon>Eukaryota</taxon>
        <taxon>Fungi</taxon>
        <taxon>Dikarya</taxon>
        <taxon>Ascomycota</taxon>
        <taxon>Pezizomycotina</taxon>
        <taxon>Dothideomycetes</taxon>
        <taxon>Pleosporomycetidae</taxon>
        <taxon>Pleosporales</taxon>
        <taxon>Pleosporineae</taxon>
        <taxon>Phaeosphaeriaceae</taxon>
        <taxon>Ophiobolus</taxon>
    </lineage>
</organism>
<evidence type="ECO:0000259" key="1">
    <source>
        <dbReference type="PROSITE" id="PS50097"/>
    </source>
</evidence>
<evidence type="ECO:0000313" key="3">
    <source>
        <dbReference type="Proteomes" id="UP000799424"/>
    </source>
</evidence>
<accession>A0A6A7A667</accession>
<dbReference type="Proteomes" id="UP000799424">
    <property type="component" value="Unassembled WGS sequence"/>
</dbReference>
<dbReference type="InterPro" id="IPR000210">
    <property type="entry name" value="BTB/POZ_dom"/>
</dbReference>
<dbReference type="AlphaFoldDB" id="A0A6A7A667"/>
<dbReference type="EMBL" id="MU006223">
    <property type="protein sequence ID" value="KAF2828085.1"/>
    <property type="molecule type" value="Genomic_DNA"/>
</dbReference>
<name>A0A6A7A667_9PLEO</name>